<keyword evidence="2" id="KW-1185">Reference proteome</keyword>
<evidence type="ECO:0000313" key="1">
    <source>
        <dbReference type="EMBL" id="QSG10158.1"/>
    </source>
</evidence>
<reference evidence="1 2" key="1">
    <citation type="submission" date="2020-11" db="EMBL/GenBank/DDBJ databases">
        <title>Carbohydrate-dependent, anaerobic sulfur respiration: A novel catabolism in halophilic archaea.</title>
        <authorList>
            <person name="Sorokin D.Y."/>
            <person name="Messina E."/>
            <person name="Smedile F."/>
            <person name="La Cono V."/>
            <person name="Hallsworth J.E."/>
            <person name="Yakimov M.M."/>
        </authorList>
    </citation>
    <scope>NUCLEOTIDE SEQUENCE [LARGE SCALE GENOMIC DNA]</scope>
    <source>
        <strain evidence="1 2">HSR12-2</strain>
    </source>
</reference>
<protein>
    <submittedName>
        <fullName evidence="1">DUF1102 family</fullName>
    </submittedName>
</protein>
<dbReference type="GeneID" id="68853377"/>
<dbReference type="RefSeq" id="WP_229110311.1">
    <property type="nucleotide sequence ID" value="NZ_CP064788.1"/>
</dbReference>
<evidence type="ECO:0000313" key="2">
    <source>
        <dbReference type="Proteomes" id="UP000662973"/>
    </source>
</evidence>
<dbReference type="Proteomes" id="UP000662973">
    <property type="component" value="Chromosome"/>
</dbReference>
<gene>
    <name evidence="1" type="ORF">HSR122_2784</name>
</gene>
<accession>A0A897NCG0</accession>
<dbReference type="EMBL" id="CP064788">
    <property type="protein sequence ID" value="QSG10158.1"/>
    <property type="molecule type" value="Genomic_DNA"/>
</dbReference>
<name>A0A897NCG0_9EURY</name>
<sequence length="387" mass="40497">MKRRNVLAALGSLSAGGALTVGSGAFTSVSADRAVTVDVVGDADAFLRLAPCDGSSNGDYVANASEGAMAIDLADGDSNVAGSGVNPEAHSVFHNVFEICNQGTQPVCVDFAVDVPSIPGPVPDRYGFEEGDPAVVFYRADNPDDTVNVDDLDTDRSGAFPLDVGDCQCVGFEVRAFGFESGADLFGDTDLEIRAQASANCGSEDAPPGLIPPEQLRLDTGGELNWQETYWQVVSGPGTDGPGTEDTSYRAKVVDDPPNDWDTSSPEASWVDPFGTGGLDSDPADAEDPYVYELAFSVPATFDLVMEEYGSDNPVTFLLDGTEIGSSPDGEDAYNPLKDNISSQQIEAGNHTLRAEVINEPQSGTSVTGNPTGLLVAARLEPPQEPN</sequence>
<dbReference type="AlphaFoldDB" id="A0A897NCG0"/>
<dbReference type="KEGG" id="hds:HSR122_2784"/>
<organism evidence="1 2">
    <name type="scientific">Halapricum desulfuricans</name>
    <dbReference type="NCBI Taxonomy" id="2841257"/>
    <lineage>
        <taxon>Archaea</taxon>
        <taxon>Methanobacteriati</taxon>
        <taxon>Methanobacteriota</taxon>
        <taxon>Stenosarchaea group</taxon>
        <taxon>Halobacteria</taxon>
        <taxon>Halobacteriales</taxon>
        <taxon>Haloarculaceae</taxon>
        <taxon>Halapricum</taxon>
    </lineage>
</organism>
<proteinExistence type="predicted"/>